<name>A0A1J5PWY3_9ZZZZ</name>
<sequence length="155" mass="16231">MNIRAAYLHNVADAASSVAVIAAGGLILLFGWRWVDPLATLGIAAWMLWQALHEIGPAIRILMLGAPPGIAADAVLARIAAVEGVNGVHHLHLWQIDEHDTSLEAHLVVAGDGVAVSARVRAMLDESFGIHHATLAVETAGAACEKRQAIGCTAE</sequence>
<dbReference type="Pfam" id="PF16916">
    <property type="entry name" value="ZT_dimer"/>
    <property type="match status" value="1"/>
</dbReference>
<dbReference type="SUPFAM" id="SSF160240">
    <property type="entry name" value="Cation efflux protein cytoplasmic domain-like"/>
    <property type="match status" value="1"/>
</dbReference>
<dbReference type="InterPro" id="IPR058533">
    <property type="entry name" value="Cation_efflux_TM"/>
</dbReference>
<evidence type="ECO:0000256" key="7">
    <source>
        <dbReference type="ARBA" id="ARBA00023136"/>
    </source>
</evidence>
<dbReference type="PANTHER" id="PTHR11562">
    <property type="entry name" value="CATION EFFLUX PROTEIN/ ZINC TRANSPORTER"/>
    <property type="match status" value="1"/>
</dbReference>
<proteinExistence type="inferred from homology"/>
<dbReference type="Pfam" id="PF01545">
    <property type="entry name" value="Cation_efflux"/>
    <property type="match status" value="1"/>
</dbReference>
<dbReference type="GO" id="GO:0005385">
    <property type="term" value="F:zinc ion transmembrane transporter activity"/>
    <property type="evidence" value="ECO:0007669"/>
    <property type="project" value="TreeGrafter"/>
</dbReference>
<dbReference type="InterPro" id="IPR036837">
    <property type="entry name" value="Cation_efflux_CTD_sf"/>
</dbReference>
<evidence type="ECO:0000256" key="5">
    <source>
        <dbReference type="ARBA" id="ARBA00022989"/>
    </source>
</evidence>
<keyword evidence="7 8" id="KW-0472">Membrane</keyword>
<dbReference type="Gene3D" id="1.20.1510.10">
    <property type="entry name" value="Cation efflux protein transmembrane domain"/>
    <property type="match status" value="1"/>
</dbReference>
<reference evidence="11" key="1">
    <citation type="submission" date="2016-10" db="EMBL/GenBank/DDBJ databases">
        <title>Sequence of Gallionella enrichment culture.</title>
        <authorList>
            <person name="Poehlein A."/>
            <person name="Muehling M."/>
            <person name="Daniel R."/>
        </authorList>
    </citation>
    <scope>NUCLEOTIDE SEQUENCE</scope>
</reference>
<organism evidence="11">
    <name type="scientific">mine drainage metagenome</name>
    <dbReference type="NCBI Taxonomy" id="410659"/>
    <lineage>
        <taxon>unclassified sequences</taxon>
        <taxon>metagenomes</taxon>
        <taxon>ecological metagenomes</taxon>
    </lineage>
</organism>
<dbReference type="PANTHER" id="PTHR11562:SF17">
    <property type="entry name" value="RE54080P-RELATED"/>
    <property type="match status" value="1"/>
</dbReference>
<evidence type="ECO:0000256" key="3">
    <source>
        <dbReference type="ARBA" id="ARBA00022448"/>
    </source>
</evidence>
<dbReference type="NCBIfam" id="TIGR01297">
    <property type="entry name" value="CDF"/>
    <property type="match status" value="1"/>
</dbReference>
<evidence type="ECO:0000259" key="10">
    <source>
        <dbReference type="Pfam" id="PF16916"/>
    </source>
</evidence>
<evidence type="ECO:0000256" key="2">
    <source>
        <dbReference type="ARBA" id="ARBA00008873"/>
    </source>
</evidence>
<feature type="domain" description="Cation efflux protein transmembrane" evidence="9">
    <location>
        <begin position="2"/>
        <end position="63"/>
    </location>
</feature>
<dbReference type="GO" id="GO:0005886">
    <property type="term" value="C:plasma membrane"/>
    <property type="evidence" value="ECO:0007669"/>
    <property type="project" value="TreeGrafter"/>
</dbReference>
<keyword evidence="6" id="KW-0406">Ion transport</keyword>
<keyword evidence="3" id="KW-0813">Transport</keyword>
<comment type="caution">
    <text evidence="11">The sequence shown here is derived from an EMBL/GenBank/DDBJ whole genome shotgun (WGS) entry which is preliminary data.</text>
</comment>
<evidence type="ECO:0000256" key="8">
    <source>
        <dbReference type="SAM" id="Phobius"/>
    </source>
</evidence>
<accession>A0A1J5PWY3</accession>
<evidence type="ECO:0000256" key="1">
    <source>
        <dbReference type="ARBA" id="ARBA00004141"/>
    </source>
</evidence>
<evidence type="ECO:0000313" key="11">
    <source>
        <dbReference type="EMBL" id="OIQ75998.1"/>
    </source>
</evidence>
<evidence type="ECO:0000259" key="9">
    <source>
        <dbReference type="Pfam" id="PF01545"/>
    </source>
</evidence>
<dbReference type="InterPro" id="IPR002524">
    <property type="entry name" value="Cation_efflux"/>
</dbReference>
<dbReference type="AlphaFoldDB" id="A0A1J5PWY3"/>
<dbReference type="SUPFAM" id="SSF161111">
    <property type="entry name" value="Cation efflux protein transmembrane domain-like"/>
    <property type="match status" value="1"/>
</dbReference>
<keyword evidence="5 8" id="KW-1133">Transmembrane helix</keyword>
<dbReference type="InterPro" id="IPR027469">
    <property type="entry name" value="Cation_efflux_TMD_sf"/>
</dbReference>
<dbReference type="InterPro" id="IPR027470">
    <property type="entry name" value="Cation_efflux_CTD"/>
</dbReference>
<dbReference type="InterPro" id="IPR050681">
    <property type="entry name" value="CDF/SLC30A"/>
</dbReference>
<protein>
    <submittedName>
        <fullName evidence="11">Cadmium, cobalt and zinc/H(+)-K(+) antiporter</fullName>
    </submittedName>
</protein>
<gene>
    <name evidence="11" type="primary">czcD_16</name>
    <name evidence="11" type="ORF">GALL_423220</name>
</gene>
<comment type="similarity">
    <text evidence="2">Belongs to the cation diffusion facilitator (CDF) transporter (TC 2.A.4) family. SLC30A subfamily.</text>
</comment>
<dbReference type="EMBL" id="MLJW01001993">
    <property type="protein sequence ID" value="OIQ75998.1"/>
    <property type="molecule type" value="Genomic_DNA"/>
</dbReference>
<evidence type="ECO:0000256" key="6">
    <source>
        <dbReference type="ARBA" id="ARBA00023065"/>
    </source>
</evidence>
<feature type="transmembrane region" description="Helical" evidence="8">
    <location>
        <begin position="12"/>
        <end position="32"/>
    </location>
</feature>
<keyword evidence="4 8" id="KW-0812">Transmembrane</keyword>
<evidence type="ECO:0000256" key="4">
    <source>
        <dbReference type="ARBA" id="ARBA00022692"/>
    </source>
</evidence>
<comment type="subcellular location">
    <subcellularLocation>
        <location evidence="1">Membrane</location>
        <topology evidence="1">Multi-pass membrane protein</topology>
    </subcellularLocation>
</comment>
<feature type="domain" description="Cation efflux protein cytoplasmic" evidence="10">
    <location>
        <begin position="67"/>
        <end position="138"/>
    </location>
</feature>